<dbReference type="AlphaFoldDB" id="A0A0C2FTH8"/>
<keyword evidence="2" id="KW-0342">GTP-binding</keyword>
<dbReference type="OrthoDB" id="14717at2759"/>
<name>A0A0C2FTH8_9BILA</name>
<evidence type="ECO:0000313" key="3">
    <source>
        <dbReference type="EMBL" id="KIH51875.1"/>
    </source>
</evidence>
<dbReference type="EMBL" id="KN745172">
    <property type="protein sequence ID" value="KIH51875.1"/>
    <property type="molecule type" value="Genomic_DNA"/>
</dbReference>
<organism evidence="3 4">
    <name type="scientific">Ancylostoma duodenale</name>
    <dbReference type="NCBI Taxonomy" id="51022"/>
    <lineage>
        <taxon>Eukaryota</taxon>
        <taxon>Metazoa</taxon>
        <taxon>Ecdysozoa</taxon>
        <taxon>Nematoda</taxon>
        <taxon>Chromadorea</taxon>
        <taxon>Rhabditida</taxon>
        <taxon>Rhabditina</taxon>
        <taxon>Rhabditomorpha</taxon>
        <taxon>Strongyloidea</taxon>
        <taxon>Ancylostomatidae</taxon>
        <taxon>Ancylostomatinae</taxon>
        <taxon>Ancylostoma</taxon>
    </lineage>
</organism>
<dbReference type="GO" id="GO:0005525">
    <property type="term" value="F:GTP binding"/>
    <property type="evidence" value="ECO:0007669"/>
    <property type="project" value="UniProtKB-KW"/>
</dbReference>
<evidence type="ECO:0000256" key="2">
    <source>
        <dbReference type="ARBA" id="ARBA00023134"/>
    </source>
</evidence>
<dbReference type="Gene3D" id="3.40.50.300">
    <property type="entry name" value="P-loop containing nucleotide triphosphate hydrolases"/>
    <property type="match status" value="1"/>
</dbReference>
<accession>A0A0C2FTH8</accession>
<keyword evidence="1" id="KW-0547">Nucleotide-binding</keyword>
<dbReference type="InterPro" id="IPR006689">
    <property type="entry name" value="Small_GTPase_ARF/SAR"/>
</dbReference>
<dbReference type="Pfam" id="PF00025">
    <property type="entry name" value="Arf"/>
    <property type="match status" value="1"/>
</dbReference>
<dbReference type="InterPro" id="IPR027417">
    <property type="entry name" value="P-loop_NTPase"/>
</dbReference>
<protein>
    <submittedName>
        <fullName evidence="3">Uncharacterized protein</fullName>
    </submittedName>
</protein>
<dbReference type="GO" id="GO:0003924">
    <property type="term" value="F:GTPase activity"/>
    <property type="evidence" value="ECO:0007669"/>
    <property type="project" value="InterPro"/>
</dbReference>
<reference evidence="3 4" key="1">
    <citation type="submission" date="2013-12" db="EMBL/GenBank/DDBJ databases">
        <title>Draft genome of the parsitic nematode Ancylostoma duodenale.</title>
        <authorList>
            <person name="Mitreva M."/>
        </authorList>
    </citation>
    <scope>NUCLEOTIDE SEQUENCE [LARGE SCALE GENOMIC DNA]</scope>
    <source>
        <strain evidence="3 4">Zhejiang</strain>
    </source>
</reference>
<sequence length="74" mass="8424">MDYDDNFTIKVYDLGGHERIRDIWTNYYAENCRRGVCEKLTGRTRCECIFCGDGKSFPLDVLVNLVGGALLKKG</sequence>
<gene>
    <name evidence="3" type="ORF">ANCDUO_18030</name>
</gene>
<dbReference type="Proteomes" id="UP000054047">
    <property type="component" value="Unassembled WGS sequence"/>
</dbReference>
<evidence type="ECO:0000313" key="4">
    <source>
        <dbReference type="Proteomes" id="UP000054047"/>
    </source>
</evidence>
<proteinExistence type="predicted"/>
<keyword evidence="4" id="KW-1185">Reference proteome</keyword>
<evidence type="ECO:0000256" key="1">
    <source>
        <dbReference type="ARBA" id="ARBA00022741"/>
    </source>
</evidence>